<dbReference type="CDD" id="cd04181">
    <property type="entry name" value="NTP_transferase"/>
    <property type="match status" value="1"/>
</dbReference>
<evidence type="ECO:0000256" key="7">
    <source>
        <dbReference type="ARBA" id="ARBA00022695"/>
    </source>
</evidence>
<keyword evidence="15" id="KW-1185">Reference proteome</keyword>
<evidence type="ECO:0000259" key="12">
    <source>
        <dbReference type="Pfam" id="PF00483"/>
    </source>
</evidence>
<dbReference type="RefSeq" id="WP_086888328.1">
    <property type="nucleotide sequence ID" value="NZ_CP019893.1"/>
</dbReference>
<evidence type="ECO:0000256" key="10">
    <source>
        <dbReference type="ARBA" id="ARBA00048247"/>
    </source>
</evidence>
<accession>A0A2Z2HS48</accession>
<evidence type="ECO:0000313" key="14">
    <source>
        <dbReference type="EMBL" id="ARS89949.1"/>
    </source>
</evidence>
<keyword evidence="6 14" id="KW-0808">Transferase</keyword>
<dbReference type="Pfam" id="PF00483">
    <property type="entry name" value="NTP_transferase"/>
    <property type="match status" value="1"/>
</dbReference>
<dbReference type="PANTHER" id="PTHR43584:SF8">
    <property type="entry name" value="N-ACETYLMURAMATE ALPHA-1-PHOSPHATE URIDYLYLTRANSFERASE"/>
    <property type="match status" value="1"/>
</dbReference>
<evidence type="ECO:0000259" key="13">
    <source>
        <dbReference type="Pfam" id="PF25087"/>
    </source>
</evidence>
<dbReference type="EC" id="2.3.1.157" evidence="3"/>
<dbReference type="GO" id="GO:0003977">
    <property type="term" value="F:UDP-N-acetylglucosamine diphosphorylase activity"/>
    <property type="evidence" value="ECO:0007669"/>
    <property type="project" value="UniProtKB-EC"/>
</dbReference>
<dbReference type="InterPro" id="IPR005835">
    <property type="entry name" value="NTP_transferase_dom"/>
</dbReference>
<comment type="catalytic activity">
    <reaction evidence="11">
        <text>N-acetyl-alpha-D-glucosamine 1-phosphate + UTP + H(+) = UDP-N-acetyl-alpha-D-glucosamine + diphosphate</text>
        <dbReference type="Rhea" id="RHEA:13509"/>
        <dbReference type="ChEBI" id="CHEBI:15378"/>
        <dbReference type="ChEBI" id="CHEBI:33019"/>
        <dbReference type="ChEBI" id="CHEBI:46398"/>
        <dbReference type="ChEBI" id="CHEBI:57705"/>
        <dbReference type="ChEBI" id="CHEBI:57776"/>
        <dbReference type="EC" id="2.7.7.23"/>
    </reaction>
</comment>
<sequence>MGSLSAVVLAAGEGKRLRPLTRNRPKPMLPAATTPILQRVFDELIGAGITDITVVVGYRRERVQSYFGPTYRNVPLAYVRQAKQLGTGHALSVAVEAVDGPFVVVNGDQIVDRQIVEDVATTHRSGDATATLGLLSRRDVSGYGGVIIERADGVAGDGYVRELVERPRDDRDYRLNAGVYAFEPPIFDAIAETEPQAGEHSLIDAISRLIADETTPIQGVESDGLWVDATYPWDLLYVSRELLERSTDGPERRHRVSNLASVHEAAVVRGPVVVEDDCEIGPGAVVGPYACLGENVTVESGAVVERSVLDSDARVRPNATVLECVAGQGVEIGPNTTIPGGPGDVRVGDRVFEDESLGALLADRVRDDGDATYVPGTVVGPDASVAAGATVRGTVPGETEVRS</sequence>
<dbReference type="InterPro" id="IPR011004">
    <property type="entry name" value="Trimer_LpxA-like_sf"/>
</dbReference>
<dbReference type="InterPro" id="IPR056729">
    <property type="entry name" value="GMPPB_C"/>
</dbReference>
<dbReference type="SUPFAM" id="SSF53448">
    <property type="entry name" value="Nucleotide-diphospho-sugar transferases"/>
    <property type="match status" value="1"/>
</dbReference>
<dbReference type="GeneID" id="32894324"/>
<gene>
    <name evidence="14" type="ORF">B1756_09550</name>
</gene>
<comment type="pathway">
    <text evidence="1">Nucleotide-sugar biosynthesis; UDP-N-acetyl-alpha-D-glucosamine biosynthesis; N-acetyl-alpha-D-glucosamine 1-phosphate from alpha-D-glucosamine 6-phosphate (route II): step 2/2.</text>
</comment>
<proteinExistence type="predicted"/>
<dbReference type="Gene3D" id="2.160.10.10">
    <property type="entry name" value="Hexapeptide repeat proteins"/>
    <property type="match status" value="1"/>
</dbReference>
<evidence type="ECO:0000256" key="2">
    <source>
        <dbReference type="ARBA" id="ARBA00005208"/>
    </source>
</evidence>
<evidence type="ECO:0000256" key="8">
    <source>
        <dbReference type="ARBA" id="ARBA00023268"/>
    </source>
</evidence>
<dbReference type="EMBL" id="CP019893">
    <property type="protein sequence ID" value="ARS89949.1"/>
    <property type="molecule type" value="Genomic_DNA"/>
</dbReference>
<dbReference type="PANTHER" id="PTHR43584">
    <property type="entry name" value="NUCLEOTIDYL TRANSFERASE"/>
    <property type="match status" value="1"/>
</dbReference>
<protein>
    <recommendedName>
        <fullName evidence="5">Bifunctional protein GlmU</fullName>
        <ecNumber evidence="3">2.3.1.157</ecNumber>
        <ecNumber evidence="4">2.7.7.23</ecNumber>
    </recommendedName>
</protein>
<feature type="domain" description="Mannose-1-phosphate guanyltransferase C-terminal" evidence="13">
    <location>
        <begin position="269"/>
        <end position="393"/>
    </location>
</feature>
<name>A0A2Z2HS48_9EURY</name>
<evidence type="ECO:0000256" key="9">
    <source>
        <dbReference type="ARBA" id="ARBA00023315"/>
    </source>
</evidence>
<reference evidence="15" key="1">
    <citation type="submission" date="2017-02" db="EMBL/GenBank/DDBJ databases">
        <title>Natronthermophilus aegyptiacus gen. nov.,sp. nov., an aerobic, extremely halophilic alkalithermophilic archaeon isolated from the athalassohaline Wadi An Natrun, Egypt.</title>
        <authorList>
            <person name="Zhao B."/>
        </authorList>
    </citation>
    <scope>NUCLEOTIDE SEQUENCE [LARGE SCALE GENOMIC DNA]</scope>
    <source>
        <strain evidence="15">JW/NM-HA 15</strain>
    </source>
</reference>
<feature type="domain" description="Nucleotidyl transferase" evidence="12">
    <location>
        <begin position="6"/>
        <end position="242"/>
    </location>
</feature>
<comment type="catalytic activity">
    <reaction evidence="10">
        <text>alpha-D-glucosamine 1-phosphate + acetyl-CoA = N-acetyl-alpha-D-glucosamine 1-phosphate + CoA + H(+)</text>
        <dbReference type="Rhea" id="RHEA:13725"/>
        <dbReference type="ChEBI" id="CHEBI:15378"/>
        <dbReference type="ChEBI" id="CHEBI:57287"/>
        <dbReference type="ChEBI" id="CHEBI:57288"/>
        <dbReference type="ChEBI" id="CHEBI:57776"/>
        <dbReference type="ChEBI" id="CHEBI:58516"/>
        <dbReference type="EC" id="2.3.1.157"/>
    </reaction>
</comment>
<dbReference type="PROSITE" id="PS00101">
    <property type="entry name" value="HEXAPEP_TRANSFERASES"/>
    <property type="match status" value="1"/>
</dbReference>
<comment type="pathway">
    <text evidence="2">Nucleotide-sugar biosynthesis; UDP-N-acetyl-alpha-D-glucosamine biosynthesis; UDP-N-acetyl-alpha-D-glucosamine from N-acetyl-alpha-D-glucosamine 1-phosphate: step 1/1.</text>
</comment>
<evidence type="ECO:0000256" key="6">
    <source>
        <dbReference type="ARBA" id="ARBA00022679"/>
    </source>
</evidence>
<organism evidence="14 15">
    <name type="scientific">Natrarchaeobaculum aegyptiacum</name>
    <dbReference type="NCBI Taxonomy" id="745377"/>
    <lineage>
        <taxon>Archaea</taxon>
        <taxon>Methanobacteriati</taxon>
        <taxon>Methanobacteriota</taxon>
        <taxon>Stenosarchaea group</taxon>
        <taxon>Halobacteria</taxon>
        <taxon>Halobacteriales</taxon>
        <taxon>Natrialbaceae</taxon>
        <taxon>Natrarchaeobaculum</taxon>
    </lineage>
</organism>
<dbReference type="SUPFAM" id="SSF51161">
    <property type="entry name" value="Trimeric LpxA-like enzymes"/>
    <property type="match status" value="1"/>
</dbReference>
<dbReference type="Proteomes" id="UP000250088">
    <property type="component" value="Chromosome"/>
</dbReference>
<dbReference type="Gene3D" id="3.90.550.10">
    <property type="entry name" value="Spore Coat Polysaccharide Biosynthesis Protein SpsA, Chain A"/>
    <property type="match status" value="1"/>
</dbReference>
<evidence type="ECO:0000313" key="15">
    <source>
        <dbReference type="Proteomes" id="UP000250088"/>
    </source>
</evidence>
<dbReference type="EC" id="2.7.7.23" evidence="4"/>
<dbReference type="InterPro" id="IPR050065">
    <property type="entry name" value="GlmU-like"/>
</dbReference>
<evidence type="ECO:0000256" key="3">
    <source>
        <dbReference type="ARBA" id="ARBA00012225"/>
    </source>
</evidence>
<evidence type="ECO:0000256" key="5">
    <source>
        <dbReference type="ARBA" id="ARBA00013414"/>
    </source>
</evidence>
<keyword evidence="8" id="KW-0511">Multifunctional enzyme</keyword>
<evidence type="ECO:0000256" key="1">
    <source>
        <dbReference type="ARBA" id="ARBA00005166"/>
    </source>
</evidence>
<keyword evidence="7" id="KW-0548">Nucleotidyltransferase</keyword>
<dbReference type="OrthoDB" id="15372at2157"/>
<dbReference type="InterPro" id="IPR018357">
    <property type="entry name" value="Hexapep_transf_CS"/>
</dbReference>
<dbReference type="KEGG" id="naj:B1756_09550"/>
<dbReference type="AlphaFoldDB" id="A0A2Z2HS48"/>
<evidence type="ECO:0000256" key="11">
    <source>
        <dbReference type="ARBA" id="ARBA00048493"/>
    </source>
</evidence>
<evidence type="ECO:0000256" key="4">
    <source>
        <dbReference type="ARBA" id="ARBA00012457"/>
    </source>
</evidence>
<dbReference type="GO" id="GO:0019134">
    <property type="term" value="F:glucosamine-1-phosphate N-acetyltransferase activity"/>
    <property type="evidence" value="ECO:0007669"/>
    <property type="project" value="UniProtKB-EC"/>
</dbReference>
<keyword evidence="9" id="KW-0012">Acyltransferase</keyword>
<dbReference type="InterPro" id="IPR029044">
    <property type="entry name" value="Nucleotide-diphossugar_trans"/>
</dbReference>
<dbReference type="Pfam" id="PF25087">
    <property type="entry name" value="GMPPB_C"/>
    <property type="match status" value="1"/>
</dbReference>